<comment type="caution">
    <text evidence="2">The sequence shown here is derived from an EMBL/GenBank/DDBJ whole genome shotgun (WGS) entry which is preliminary data.</text>
</comment>
<dbReference type="Proteomes" id="UP000324222">
    <property type="component" value="Unassembled WGS sequence"/>
</dbReference>
<evidence type="ECO:0000256" key="1">
    <source>
        <dbReference type="SAM" id="MobiDB-lite"/>
    </source>
</evidence>
<feature type="region of interest" description="Disordered" evidence="1">
    <location>
        <begin position="52"/>
        <end position="101"/>
    </location>
</feature>
<sequence length="101" mass="10986">MSPMSRNLTMGEWEIPGEKLLAKVVRHEPSVHVAHSGARHPLNAAAALPHLTAGERRSGGGGAVRGRSSISGGGEGLVMWRRRRRDRNSKALGKENKHKQH</sequence>
<dbReference type="EMBL" id="VSRR010001374">
    <property type="protein sequence ID" value="MPC24784.1"/>
    <property type="molecule type" value="Genomic_DNA"/>
</dbReference>
<evidence type="ECO:0000313" key="3">
    <source>
        <dbReference type="Proteomes" id="UP000324222"/>
    </source>
</evidence>
<name>A0A5B7DV04_PORTR</name>
<protein>
    <submittedName>
        <fullName evidence="2">Uncharacterized protein</fullName>
    </submittedName>
</protein>
<keyword evidence="3" id="KW-1185">Reference proteome</keyword>
<accession>A0A5B7DV04</accession>
<organism evidence="2 3">
    <name type="scientific">Portunus trituberculatus</name>
    <name type="common">Swimming crab</name>
    <name type="synonym">Neptunus trituberculatus</name>
    <dbReference type="NCBI Taxonomy" id="210409"/>
    <lineage>
        <taxon>Eukaryota</taxon>
        <taxon>Metazoa</taxon>
        <taxon>Ecdysozoa</taxon>
        <taxon>Arthropoda</taxon>
        <taxon>Crustacea</taxon>
        <taxon>Multicrustacea</taxon>
        <taxon>Malacostraca</taxon>
        <taxon>Eumalacostraca</taxon>
        <taxon>Eucarida</taxon>
        <taxon>Decapoda</taxon>
        <taxon>Pleocyemata</taxon>
        <taxon>Brachyura</taxon>
        <taxon>Eubrachyura</taxon>
        <taxon>Portunoidea</taxon>
        <taxon>Portunidae</taxon>
        <taxon>Portuninae</taxon>
        <taxon>Portunus</taxon>
    </lineage>
</organism>
<proteinExistence type="predicted"/>
<evidence type="ECO:0000313" key="2">
    <source>
        <dbReference type="EMBL" id="MPC24784.1"/>
    </source>
</evidence>
<reference evidence="2 3" key="1">
    <citation type="submission" date="2019-05" db="EMBL/GenBank/DDBJ databases">
        <title>Another draft genome of Portunus trituberculatus and its Hox gene families provides insights of decapod evolution.</title>
        <authorList>
            <person name="Jeong J.-H."/>
            <person name="Song I."/>
            <person name="Kim S."/>
            <person name="Choi T."/>
            <person name="Kim D."/>
            <person name="Ryu S."/>
            <person name="Kim W."/>
        </authorList>
    </citation>
    <scope>NUCLEOTIDE SEQUENCE [LARGE SCALE GENOMIC DNA]</scope>
    <source>
        <tissue evidence="2">Muscle</tissue>
    </source>
</reference>
<dbReference type="AlphaFoldDB" id="A0A5B7DV04"/>
<gene>
    <name evidence="2" type="ORF">E2C01_017878</name>
</gene>